<keyword evidence="4" id="KW-1185">Reference proteome</keyword>
<name>A0A4R1MPK8_9FIRM</name>
<dbReference type="InterPro" id="IPR000073">
    <property type="entry name" value="AB_hydrolase_1"/>
</dbReference>
<keyword evidence="1" id="KW-0812">Transmembrane</keyword>
<gene>
    <name evidence="3" type="ORF">EDC19_2154</name>
</gene>
<sequence>MKNIIDKISFIVLFLFSILYIIIFFIAKKTICPYSLKIKADNRKYYPLKNLSFSNYMPENFFIKSSGYQLNCLYYDFGFDKTVIICHGWTANMYNYIEYVPLFFKLKFNVMLYDQRYHGDSGGNCITFGYFEKLDLKNVVNYIETTKKIRHIGLFGKSMGAATVIQYLPNSTNISFAIVDCPYSDLYKIFNCVIKSVCPFLPSKFIIFIADVFFRIKGQFKTKHINPLNDIKKINIPMLMIHGANDCFVPTIMSQELYNAKKDKKHLLIISDASHGNASQTGPKLYNRTIEEFLSSYGIIQ</sequence>
<dbReference type="EMBL" id="SMGQ01000014">
    <property type="protein sequence ID" value="TCK92419.1"/>
    <property type="molecule type" value="Genomic_DNA"/>
</dbReference>
<dbReference type="Proteomes" id="UP000294545">
    <property type="component" value="Unassembled WGS sequence"/>
</dbReference>
<dbReference type="InterPro" id="IPR052920">
    <property type="entry name" value="DNA-binding_regulatory"/>
</dbReference>
<dbReference type="SUPFAM" id="SSF53474">
    <property type="entry name" value="alpha/beta-Hydrolases"/>
    <property type="match status" value="1"/>
</dbReference>
<accession>A0A4R1MPK8</accession>
<dbReference type="PANTHER" id="PTHR43358:SF5">
    <property type="entry name" value="EXPORTED PROTEIN"/>
    <property type="match status" value="1"/>
</dbReference>
<evidence type="ECO:0000313" key="4">
    <source>
        <dbReference type="Proteomes" id="UP000294545"/>
    </source>
</evidence>
<proteinExistence type="predicted"/>
<evidence type="ECO:0000259" key="2">
    <source>
        <dbReference type="Pfam" id="PF00561"/>
    </source>
</evidence>
<evidence type="ECO:0000256" key="1">
    <source>
        <dbReference type="SAM" id="Phobius"/>
    </source>
</evidence>
<dbReference type="Pfam" id="PF00561">
    <property type="entry name" value="Abhydrolase_1"/>
    <property type="match status" value="1"/>
</dbReference>
<comment type="caution">
    <text evidence="3">The sequence shown here is derived from an EMBL/GenBank/DDBJ whole genome shotgun (WGS) entry which is preliminary data.</text>
</comment>
<dbReference type="OrthoDB" id="9776685at2"/>
<evidence type="ECO:0000313" key="3">
    <source>
        <dbReference type="EMBL" id="TCK92419.1"/>
    </source>
</evidence>
<dbReference type="PANTHER" id="PTHR43358">
    <property type="entry name" value="ALPHA/BETA-HYDROLASE"/>
    <property type="match status" value="1"/>
</dbReference>
<keyword evidence="1" id="KW-0472">Membrane</keyword>
<organism evidence="3 4">
    <name type="scientific">Natranaerovirga hydrolytica</name>
    <dbReference type="NCBI Taxonomy" id="680378"/>
    <lineage>
        <taxon>Bacteria</taxon>
        <taxon>Bacillati</taxon>
        <taxon>Bacillota</taxon>
        <taxon>Clostridia</taxon>
        <taxon>Lachnospirales</taxon>
        <taxon>Natranaerovirgaceae</taxon>
        <taxon>Natranaerovirga</taxon>
    </lineage>
</organism>
<protein>
    <recommendedName>
        <fullName evidence="2">AB hydrolase-1 domain-containing protein</fullName>
    </recommendedName>
</protein>
<keyword evidence="1" id="KW-1133">Transmembrane helix</keyword>
<dbReference type="Gene3D" id="3.40.50.1820">
    <property type="entry name" value="alpha/beta hydrolase"/>
    <property type="match status" value="1"/>
</dbReference>
<feature type="transmembrane region" description="Helical" evidence="1">
    <location>
        <begin position="7"/>
        <end position="27"/>
    </location>
</feature>
<feature type="domain" description="AB hydrolase-1" evidence="2">
    <location>
        <begin position="82"/>
        <end position="170"/>
    </location>
</feature>
<dbReference type="AlphaFoldDB" id="A0A4R1MPK8"/>
<dbReference type="RefSeq" id="WP_132282855.1">
    <property type="nucleotide sequence ID" value="NZ_SMGQ01000014.1"/>
</dbReference>
<reference evidence="3 4" key="1">
    <citation type="submission" date="2019-03" db="EMBL/GenBank/DDBJ databases">
        <title>Genomic Encyclopedia of Type Strains, Phase IV (KMG-IV): sequencing the most valuable type-strain genomes for metagenomic binning, comparative biology and taxonomic classification.</title>
        <authorList>
            <person name="Goeker M."/>
        </authorList>
    </citation>
    <scope>NUCLEOTIDE SEQUENCE [LARGE SCALE GENOMIC DNA]</scope>
    <source>
        <strain evidence="3 4">DSM 24176</strain>
    </source>
</reference>
<dbReference type="InterPro" id="IPR029058">
    <property type="entry name" value="AB_hydrolase_fold"/>
</dbReference>